<feature type="region of interest" description="Disordered" evidence="1">
    <location>
        <begin position="21"/>
        <end position="50"/>
    </location>
</feature>
<name>A0A1Y1NA02_PHOPY</name>
<reference evidence="2" key="1">
    <citation type="journal article" date="2016" name="Sci. Rep.">
        <title>Molecular characterization of firefly nuptial gifts: a multi-omics approach sheds light on postcopulatory sexual selection.</title>
        <authorList>
            <person name="Al-Wathiqui N."/>
            <person name="Fallon T.R."/>
            <person name="South A."/>
            <person name="Weng J.K."/>
            <person name="Lewis S.M."/>
        </authorList>
    </citation>
    <scope>NUCLEOTIDE SEQUENCE</scope>
</reference>
<sequence length="101" mass="11644">MFITFLSICISQLKLQRAKRTKNPKKCTRIPRENGEEGITTRGSGENRRVDSQDHTILEMQESHEHFRARVMAVVGELEAVKKNEKRINQHDADIGKSKQN</sequence>
<proteinExistence type="predicted"/>
<evidence type="ECO:0000256" key="1">
    <source>
        <dbReference type="SAM" id="MobiDB-lite"/>
    </source>
</evidence>
<protein>
    <submittedName>
        <fullName evidence="2">Uncharacterized protein</fullName>
    </submittedName>
</protein>
<evidence type="ECO:0000313" key="2">
    <source>
        <dbReference type="EMBL" id="JAV93475.1"/>
    </source>
</evidence>
<dbReference type="EMBL" id="GEZM01011662">
    <property type="protein sequence ID" value="JAV93475.1"/>
    <property type="molecule type" value="Transcribed_RNA"/>
</dbReference>
<dbReference type="AlphaFoldDB" id="A0A1Y1NA02"/>
<accession>A0A1Y1NA02</accession>
<organism evidence="2">
    <name type="scientific">Photinus pyralis</name>
    <name type="common">Common eastern firefly</name>
    <name type="synonym">Lampyris pyralis</name>
    <dbReference type="NCBI Taxonomy" id="7054"/>
    <lineage>
        <taxon>Eukaryota</taxon>
        <taxon>Metazoa</taxon>
        <taxon>Ecdysozoa</taxon>
        <taxon>Arthropoda</taxon>
        <taxon>Hexapoda</taxon>
        <taxon>Insecta</taxon>
        <taxon>Pterygota</taxon>
        <taxon>Neoptera</taxon>
        <taxon>Endopterygota</taxon>
        <taxon>Coleoptera</taxon>
        <taxon>Polyphaga</taxon>
        <taxon>Elateriformia</taxon>
        <taxon>Elateroidea</taxon>
        <taxon>Lampyridae</taxon>
        <taxon>Lampyrinae</taxon>
        <taxon>Photinus</taxon>
    </lineage>
</organism>